<sequence>MIKDSETNSRIQEIANTEVIAPQASTQANI</sequence>
<reference evidence="1" key="1">
    <citation type="submission" date="2018-02" db="EMBL/GenBank/DDBJ databases">
        <title>Rhizophora mucronata_Transcriptome.</title>
        <authorList>
            <person name="Meera S.P."/>
            <person name="Sreeshan A."/>
            <person name="Augustine A."/>
        </authorList>
    </citation>
    <scope>NUCLEOTIDE SEQUENCE</scope>
    <source>
        <tissue evidence="1">Leaf</tissue>
    </source>
</reference>
<evidence type="ECO:0000313" key="1">
    <source>
        <dbReference type="EMBL" id="MBX39044.1"/>
    </source>
</evidence>
<protein>
    <submittedName>
        <fullName evidence="1">Uncharacterized protein</fullName>
    </submittedName>
</protein>
<dbReference type="AlphaFoldDB" id="A0A2P2N995"/>
<proteinExistence type="predicted"/>
<name>A0A2P2N995_RHIMU</name>
<dbReference type="EMBL" id="GGEC01058560">
    <property type="protein sequence ID" value="MBX39044.1"/>
    <property type="molecule type" value="Transcribed_RNA"/>
</dbReference>
<accession>A0A2P2N995</accession>
<organism evidence="1">
    <name type="scientific">Rhizophora mucronata</name>
    <name type="common">Asiatic mangrove</name>
    <dbReference type="NCBI Taxonomy" id="61149"/>
    <lineage>
        <taxon>Eukaryota</taxon>
        <taxon>Viridiplantae</taxon>
        <taxon>Streptophyta</taxon>
        <taxon>Embryophyta</taxon>
        <taxon>Tracheophyta</taxon>
        <taxon>Spermatophyta</taxon>
        <taxon>Magnoliopsida</taxon>
        <taxon>eudicotyledons</taxon>
        <taxon>Gunneridae</taxon>
        <taxon>Pentapetalae</taxon>
        <taxon>rosids</taxon>
        <taxon>fabids</taxon>
        <taxon>Malpighiales</taxon>
        <taxon>Rhizophoraceae</taxon>
        <taxon>Rhizophora</taxon>
    </lineage>
</organism>